<feature type="domain" description="SsuA/THI5-like" evidence="2">
    <location>
        <begin position="52"/>
        <end position="251"/>
    </location>
</feature>
<evidence type="ECO:0000256" key="1">
    <source>
        <dbReference type="SAM" id="SignalP"/>
    </source>
</evidence>
<dbReference type="SUPFAM" id="SSF53850">
    <property type="entry name" value="Periplasmic binding protein-like II"/>
    <property type="match status" value="1"/>
</dbReference>
<comment type="caution">
    <text evidence="3">The sequence shown here is derived from an EMBL/GenBank/DDBJ whole genome shotgun (WGS) entry which is preliminary data.</text>
</comment>
<dbReference type="InterPro" id="IPR015168">
    <property type="entry name" value="SsuA/THI5"/>
</dbReference>
<dbReference type="Gene3D" id="3.40.190.10">
    <property type="entry name" value="Periplasmic binding protein-like II"/>
    <property type="match status" value="2"/>
</dbReference>
<evidence type="ECO:0000313" key="4">
    <source>
        <dbReference type="Proteomes" id="UP001500630"/>
    </source>
</evidence>
<dbReference type="Pfam" id="PF09084">
    <property type="entry name" value="NMT1"/>
    <property type="match status" value="1"/>
</dbReference>
<gene>
    <name evidence="3" type="ORF">GCM10022419_105540</name>
</gene>
<proteinExistence type="predicted"/>
<protein>
    <submittedName>
        <fullName evidence="3">ABC transporter substrate-binding protein</fullName>
    </submittedName>
</protein>
<reference evidence="4" key="1">
    <citation type="journal article" date="2019" name="Int. J. Syst. Evol. Microbiol.">
        <title>The Global Catalogue of Microorganisms (GCM) 10K type strain sequencing project: providing services to taxonomists for standard genome sequencing and annotation.</title>
        <authorList>
            <consortium name="The Broad Institute Genomics Platform"/>
            <consortium name="The Broad Institute Genome Sequencing Center for Infectious Disease"/>
            <person name="Wu L."/>
            <person name="Ma J."/>
        </authorList>
    </citation>
    <scope>NUCLEOTIDE SEQUENCE [LARGE SCALE GENOMIC DNA]</scope>
    <source>
        <strain evidence="4">JCM 17326</strain>
    </source>
</reference>
<feature type="chain" id="PRO_5045513199" evidence="1">
    <location>
        <begin position="29"/>
        <end position="325"/>
    </location>
</feature>
<sequence length="325" mass="34013">MRHRRLVSSTAGLVAAALLLVGCGSSDSGTSGTTTKLSISATGTDSLPFMAILQVGIDKGWFKEAGLDVDLYNGGGGGNTLRVVTTGDADMAIAGNTSVLLAARQAGSNLKIVAPWFQVNDFYWIAPSGRSVTGAKLGFSSAGSSTELLVKGLEKKLGTTSQAVGTMGDNWTAAKAGEVTAGWAMHPFVTDKQAKEGAQVLVAARDQLGDTPADLVAVNTDYAADNPGNIKAFFTVAERLNKWVVDNTDEAAKTLAPLMKVSPEVMAQSLKDTPELAKAYSLKVDAQALDNLSKLMVAAGQLTEPVDWAKTMDQQYLPENVRATL</sequence>
<dbReference type="PANTHER" id="PTHR30024">
    <property type="entry name" value="ALIPHATIC SULFONATES-BINDING PROTEIN-RELATED"/>
    <property type="match status" value="1"/>
</dbReference>
<dbReference type="PROSITE" id="PS51257">
    <property type="entry name" value="PROKAR_LIPOPROTEIN"/>
    <property type="match status" value="1"/>
</dbReference>
<dbReference type="Proteomes" id="UP001500630">
    <property type="component" value="Unassembled WGS sequence"/>
</dbReference>
<name>A0ABP6ZD02_9ACTN</name>
<dbReference type="PANTHER" id="PTHR30024:SF42">
    <property type="entry name" value="ALIPHATIC SULFONATES-BINDING PROTEIN-RELATED"/>
    <property type="match status" value="1"/>
</dbReference>
<keyword evidence="4" id="KW-1185">Reference proteome</keyword>
<dbReference type="EMBL" id="BAABDQ010000039">
    <property type="protein sequence ID" value="GAA3603875.1"/>
    <property type="molecule type" value="Genomic_DNA"/>
</dbReference>
<evidence type="ECO:0000259" key="2">
    <source>
        <dbReference type="Pfam" id="PF09084"/>
    </source>
</evidence>
<feature type="signal peptide" evidence="1">
    <location>
        <begin position="1"/>
        <end position="28"/>
    </location>
</feature>
<accession>A0ABP6ZD02</accession>
<organism evidence="3 4">
    <name type="scientific">Nonomuraea rosea</name>
    <dbReference type="NCBI Taxonomy" id="638574"/>
    <lineage>
        <taxon>Bacteria</taxon>
        <taxon>Bacillati</taxon>
        <taxon>Actinomycetota</taxon>
        <taxon>Actinomycetes</taxon>
        <taxon>Streptosporangiales</taxon>
        <taxon>Streptosporangiaceae</taxon>
        <taxon>Nonomuraea</taxon>
    </lineage>
</organism>
<dbReference type="RefSeq" id="WP_345573980.1">
    <property type="nucleotide sequence ID" value="NZ_BAABDQ010000039.1"/>
</dbReference>
<evidence type="ECO:0000313" key="3">
    <source>
        <dbReference type="EMBL" id="GAA3603875.1"/>
    </source>
</evidence>
<keyword evidence="1" id="KW-0732">Signal</keyword>